<keyword evidence="5 7" id="KW-1133">Transmembrane helix</keyword>
<feature type="transmembrane region" description="Helical" evidence="7">
    <location>
        <begin position="82"/>
        <end position="102"/>
    </location>
</feature>
<evidence type="ECO:0000256" key="1">
    <source>
        <dbReference type="ARBA" id="ARBA00004651"/>
    </source>
</evidence>
<dbReference type="InterPro" id="IPR032808">
    <property type="entry name" value="DoxX"/>
</dbReference>
<evidence type="ECO:0000256" key="7">
    <source>
        <dbReference type="SAM" id="Phobius"/>
    </source>
</evidence>
<keyword evidence="6 7" id="KW-0472">Membrane</keyword>
<reference evidence="9" key="1">
    <citation type="journal article" date="2019" name="Int. J. Syst. Evol. Microbiol.">
        <title>The Global Catalogue of Microorganisms (GCM) 10K type strain sequencing project: providing services to taxonomists for standard genome sequencing and annotation.</title>
        <authorList>
            <consortium name="The Broad Institute Genomics Platform"/>
            <consortium name="The Broad Institute Genome Sequencing Center for Infectious Disease"/>
            <person name="Wu L."/>
            <person name="Ma J."/>
        </authorList>
    </citation>
    <scope>NUCLEOTIDE SEQUENCE [LARGE SCALE GENOMIC DNA]</scope>
    <source>
        <strain evidence="9">CGMCC 1.12702</strain>
    </source>
</reference>
<evidence type="ECO:0000313" key="8">
    <source>
        <dbReference type="EMBL" id="MFD1952144.1"/>
    </source>
</evidence>
<dbReference type="InterPro" id="IPR051907">
    <property type="entry name" value="DoxX-like_oxidoreductase"/>
</dbReference>
<dbReference type="EMBL" id="JBHUGS010000005">
    <property type="protein sequence ID" value="MFD1952144.1"/>
    <property type="molecule type" value="Genomic_DNA"/>
</dbReference>
<evidence type="ECO:0000256" key="5">
    <source>
        <dbReference type="ARBA" id="ARBA00022989"/>
    </source>
</evidence>
<evidence type="ECO:0000256" key="3">
    <source>
        <dbReference type="ARBA" id="ARBA00022475"/>
    </source>
</evidence>
<dbReference type="RefSeq" id="WP_380931200.1">
    <property type="nucleotide sequence ID" value="NZ_JBHUGS010000005.1"/>
</dbReference>
<protein>
    <submittedName>
        <fullName evidence="8">DoxX family protein</fullName>
    </submittedName>
</protein>
<feature type="transmembrane region" description="Helical" evidence="7">
    <location>
        <begin position="21"/>
        <end position="49"/>
    </location>
</feature>
<evidence type="ECO:0000256" key="2">
    <source>
        <dbReference type="ARBA" id="ARBA00006679"/>
    </source>
</evidence>
<proteinExistence type="inferred from homology"/>
<accession>A0ABW4U3J1</accession>
<evidence type="ECO:0000256" key="4">
    <source>
        <dbReference type="ARBA" id="ARBA00022692"/>
    </source>
</evidence>
<keyword evidence="4 7" id="KW-0812">Transmembrane</keyword>
<dbReference type="Pfam" id="PF07681">
    <property type="entry name" value="DoxX"/>
    <property type="match status" value="1"/>
</dbReference>
<keyword evidence="3" id="KW-1003">Cell membrane</keyword>
<organism evidence="8 9">
    <name type="scientific">Sphingomonas arantia</name>
    <dbReference type="NCBI Taxonomy" id="1460676"/>
    <lineage>
        <taxon>Bacteria</taxon>
        <taxon>Pseudomonadati</taxon>
        <taxon>Pseudomonadota</taxon>
        <taxon>Alphaproteobacteria</taxon>
        <taxon>Sphingomonadales</taxon>
        <taxon>Sphingomonadaceae</taxon>
        <taxon>Sphingomonas</taxon>
    </lineage>
</organism>
<feature type="transmembrane region" description="Helical" evidence="7">
    <location>
        <begin position="114"/>
        <end position="134"/>
    </location>
</feature>
<comment type="similarity">
    <text evidence="2">Belongs to the DoxX family.</text>
</comment>
<gene>
    <name evidence="8" type="ORF">ACFSGX_15325</name>
</gene>
<dbReference type="Proteomes" id="UP001597400">
    <property type="component" value="Unassembled WGS sequence"/>
</dbReference>
<name>A0ABW4U3J1_9SPHN</name>
<keyword evidence="9" id="KW-1185">Reference proteome</keyword>
<evidence type="ECO:0000256" key="6">
    <source>
        <dbReference type="ARBA" id="ARBA00023136"/>
    </source>
</evidence>
<feature type="transmembrane region" description="Helical" evidence="7">
    <location>
        <begin position="55"/>
        <end position="75"/>
    </location>
</feature>
<dbReference type="PANTHER" id="PTHR33452:SF1">
    <property type="entry name" value="INNER MEMBRANE PROTEIN YPHA-RELATED"/>
    <property type="match status" value="1"/>
</dbReference>
<dbReference type="PANTHER" id="PTHR33452">
    <property type="entry name" value="OXIDOREDUCTASE CATD-RELATED"/>
    <property type="match status" value="1"/>
</dbReference>
<comment type="caution">
    <text evidence="8">The sequence shown here is derived from an EMBL/GenBank/DDBJ whole genome shotgun (WGS) entry which is preliminary data.</text>
</comment>
<comment type="subcellular location">
    <subcellularLocation>
        <location evidence="1">Cell membrane</location>
        <topology evidence="1">Multi-pass membrane protein</topology>
    </subcellularLocation>
</comment>
<evidence type="ECO:0000313" key="9">
    <source>
        <dbReference type="Proteomes" id="UP001597400"/>
    </source>
</evidence>
<sequence>MATLPLNSRAVSYTPGALPAVGRVGLASIFVLSGLAKVAAPAATVGYIASVGLPLPYLGLAIALIIELVGGAALILGYRTRLVAGVLAAFSIVTALAFHSALGDQNQFIHFFKNVAIAGGLLNVIAFGGGAWSLDARR</sequence>